<dbReference type="SUPFAM" id="SSF69572">
    <property type="entry name" value="Activating enzymes of the ubiquitin-like proteins"/>
    <property type="match status" value="1"/>
</dbReference>
<dbReference type="FunFam" id="3.40.50.720:FF:000033">
    <property type="entry name" value="Adenylyltransferase and sulfurtransferase MOCS3"/>
    <property type="match status" value="1"/>
</dbReference>
<dbReference type="CDD" id="cd00757">
    <property type="entry name" value="ThiF_MoeB_HesA_family"/>
    <property type="match status" value="1"/>
</dbReference>
<dbReference type="Proteomes" id="UP000198561">
    <property type="component" value="Unassembled WGS sequence"/>
</dbReference>
<evidence type="ECO:0000256" key="2">
    <source>
        <dbReference type="ARBA" id="ARBA00022679"/>
    </source>
</evidence>
<dbReference type="OrthoDB" id="9804286at2"/>
<evidence type="ECO:0000256" key="1">
    <source>
        <dbReference type="ARBA" id="ARBA00009919"/>
    </source>
</evidence>
<sequence>MLNKDRYDRQIKLRGFGIEAQQKLLSARVLVIGAGGLGCPVLQYLTASGIGTIGIVDHDVVSISNLQRQVLYTTEDIGQLKTEVASKRLRLMNPDIFINIISEQITSKNAVKIINEYDLVLDCSDNFPTRYLIDDSCRIMKKTLIFGAIYQYEGQIAVFNIPNKEGVTTSYRNLFPQPPKPNEVPDCNEAGVLGVLPGIIGTLQATEAIKIITGIGKPLANKLMSIDLLDYQTAIYDIPIEIESNSNFPSTIDEFELMNYEEHCGINNHNVKIISSSEFLESAKIPDTLIIDVRELDEFPKIDLPYLSIPLSQLNEKIFEIQHKNIIVICQSGKRSLMGAQLLQENLSSEYQISSLEGGINHLKNLKNE</sequence>
<dbReference type="Pfam" id="PF00899">
    <property type="entry name" value="ThiF"/>
    <property type="match status" value="1"/>
</dbReference>
<keyword evidence="3" id="KW-0547">Nucleotide-binding</keyword>
<dbReference type="PROSITE" id="PS50206">
    <property type="entry name" value="RHODANESE_3"/>
    <property type="match status" value="1"/>
</dbReference>
<accession>A0A1H6IN71</accession>
<keyword evidence="4" id="KW-0067">ATP-binding</keyword>
<dbReference type="GO" id="GO:0008641">
    <property type="term" value="F:ubiquitin-like modifier activating enzyme activity"/>
    <property type="evidence" value="ECO:0007669"/>
    <property type="project" value="InterPro"/>
</dbReference>
<evidence type="ECO:0000256" key="4">
    <source>
        <dbReference type="ARBA" id="ARBA00022840"/>
    </source>
</evidence>
<protein>
    <recommendedName>
        <fullName evidence="9">Molybdopterin-synthase adenylyltransferase</fullName>
        <ecNumber evidence="8">2.7.7.80</ecNumber>
    </recommendedName>
    <alternativeName>
        <fullName evidence="12">MoaD protein adenylase</fullName>
    </alternativeName>
    <alternativeName>
        <fullName evidence="10">Molybdopterin-converting factor subunit 1 adenylase</fullName>
    </alternativeName>
    <alternativeName>
        <fullName evidence="11">Sulfur carrier protein MoaD adenylyltransferase</fullName>
    </alternativeName>
</protein>
<dbReference type="CDD" id="cd00158">
    <property type="entry name" value="RHOD"/>
    <property type="match status" value="1"/>
</dbReference>
<comment type="function">
    <text evidence="6">Catalyzes the adenylation by ATP of the carboxyl group of the C-terminal glycine of sulfur carrier protein MoaD.</text>
</comment>
<dbReference type="Gene3D" id="3.40.50.720">
    <property type="entry name" value="NAD(P)-binding Rossmann-like Domain"/>
    <property type="match status" value="1"/>
</dbReference>
<dbReference type="InterPro" id="IPR045886">
    <property type="entry name" value="ThiF/MoeB/HesA"/>
</dbReference>
<dbReference type="PANTHER" id="PTHR10953">
    <property type="entry name" value="UBIQUITIN-ACTIVATING ENZYME E1"/>
    <property type="match status" value="1"/>
</dbReference>
<comment type="catalytic activity">
    <reaction evidence="5">
        <text>[molybdopterin-synthase sulfur-carrier protein]-C-terminal Gly-Gly + ATP + H(+) = [molybdopterin-synthase sulfur-carrier protein]-C-terminal Gly-Gly-AMP + diphosphate</text>
        <dbReference type="Rhea" id="RHEA:43616"/>
        <dbReference type="Rhea" id="RHEA-COMP:12159"/>
        <dbReference type="Rhea" id="RHEA-COMP:12202"/>
        <dbReference type="ChEBI" id="CHEBI:15378"/>
        <dbReference type="ChEBI" id="CHEBI:30616"/>
        <dbReference type="ChEBI" id="CHEBI:33019"/>
        <dbReference type="ChEBI" id="CHEBI:90618"/>
        <dbReference type="ChEBI" id="CHEBI:90778"/>
        <dbReference type="EC" id="2.7.7.80"/>
    </reaction>
</comment>
<dbReference type="Gene3D" id="3.40.250.10">
    <property type="entry name" value="Rhodanese-like domain"/>
    <property type="match status" value="1"/>
</dbReference>
<evidence type="ECO:0000256" key="7">
    <source>
        <dbReference type="ARBA" id="ARBA00063809"/>
    </source>
</evidence>
<dbReference type="STRING" id="680127.SAMN05421593_4512"/>
<dbReference type="EMBL" id="FNWQ01000009">
    <property type="protein sequence ID" value="SEH47708.1"/>
    <property type="molecule type" value="Genomic_DNA"/>
</dbReference>
<evidence type="ECO:0000256" key="9">
    <source>
        <dbReference type="ARBA" id="ARBA00073635"/>
    </source>
</evidence>
<dbReference type="Pfam" id="PF00581">
    <property type="entry name" value="Rhodanese"/>
    <property type="match status" value="1"/>
</dbReference>
<evidence type="ECO:0000256" key="5">
    <source>
        <dbReference type="ARBA" id="ARBA00052218"/>
    </source>
</evidence>
<evidence type="ECO:0000256" key="10">
    <source>
        <dbReference type="ARBA" id="ARBA00075110"/>
    </source>
</evidence>
<dbReference type="NCBIfam" id="NF004281">
    <property type="entry name" value="PRK05690.1"/>
    <property type="match status" value="1"/>
</dbReference>
<evidence type="ECO:0000256" key="12">
    <source>
        <dbReference type="ARBA" id="ARBA00078531"/>
    </source>
</evidence>
<reference evidence="14 15" key="1">
    <citation type="submission" date="2016-10" db="EMBL/GenBank/DDBJ databases">
        <authorList>
            <person name="de Groot N.N."/>
        </authorList>
    </citation>
    <scope>NUCLEOTIDE SEQUENCE [LARGE SCALE GENOMIC DNA]</scope>
    <source>
        <strain evidence="14 15">DSM 23031</strain>
    </source>
</reference>
<dbReference type="GO" id="GO:0005829">
    <property type="term" value="C:cytosol"/>
    <property type="evidence" value="ECO:0007669"/>
    <property type="project" value="TreeGrafter"/>
</dbReference>
<evidence type="ECO:0000313" key="14">
    <source>
        <dbReference type="EMBL" id="SEH47708.1"/>
    </source>
</evidence>
<organism evidence="14 15">
    <name type="scientific">Chryseobacterium culicis</name>
    <dbReference type="NCBI Taxonomy" id="680127"/>
    <lineage>
        <taxon>Bacteria</taxon>
        <taxon>Pseudomonadati</taxon>
        <taxon>Bacteroidota</taxon>
        <taxon>Flavobacteriia</taxon>
        <taxon>Flavobacteriales</taxon>
        <taxon>Weeksellaceae</taxon>
        <taxon>Chryseobacterium group</taxon>
        <taxon>Chryseobacterium</taxon>
    </lineage>
</organism>
<dbReference type="GO" id="GO:0061605">
    <property type="term" value="F:molybdopterin-synthase adenylyltransferase activity"/>
    <property type="evidence" value="ECO:0007669"/>
    <property type="project" value="UniProtKB-EC"/>
</dbReference>
<evidence type="ECO:0000313" key="15">
    <source>
        <dbReference type="Proteomes" id="UP000198561"/>
    </source>
</evidence>
<dbReference type="EC" id="2.7.7.80" evidence="8"/>
<dbReference type="InterPro" id="IPR001763">
    <property type="entry name" value="Rhodanese-like_dom"/>
</dbReference>
<dbReference type="InterPro" id="IPR035985">
    <property type="entry name" value="Ubiquitin-activating_enz"/>
</dbReference>
<dbReference type="RefSeq" id="WP_089696657.1">
    <property type="nucleotide sequence ID" value="NZ_FNWQ01000009.1"/>
</dbReference>
<dbReference type="GO" id="GO:0004792">
    <property type="term" value="F:thiosulfate-cyanide sulfurtransferase activity"/>
    <property type="evidence" value="ECO:0007669"/>
    <property type="project" value="TreeGrafter"/>
</dbReference>
<evidence type="ECO:0000256" key="3">
    <source>
        <dbReference type="ARBA" id="ARBA00022741"/>
    </source>
</evidence>
<feature type="domain" description="Rhodanese" evidence="13">
    <location>
        <begin position="284"/>
        <end position="368"/>
    </location>
</feature>
<dbReference type="GO" id="GO:0008146">
    <property type="term" value="F:sulfotransferase activity"/>
    <property type="evidence" value="ECO:0007669"/>
    <property type="project" value="TreeGrafter"/>
</dbReference>
<comment type="similarity">
    <text evidence="1">Belongs to the HesA/MoeB/ThiF family.</text>
</comment>
<dbReference type="PANTHER" id="PTHR10953:SF102">
    <property type="entry name" value="ADENYLYLTRANSFERASE AND SULFURTRANSFERASE MOCS3"/>
    <property type="match status" value="1"/>
</dbReference>
<name>A0A1H6IN71_CHRCI</name>
<evidence type="ECO:0000256" key="8">
    <source>
        <dbReference type="ARBA" id="ARBA00066884"/>
    </source>
</evidence>
<dbReference type="GO" id="GO:0005524">
    <property type="term" value="F:ATP binding"/>
    <property type="evidence" value="ECO:0007669"/>
    <property type="project" value="UniProtKB-KW"/>
</dbReference>
<dbReference type="InterPro" id="IPR000594">
    <property type="entry name" value="ThiF_NAD_FAD-bd"/>
</dbReference>
<proteinExistence type="inferred from homology"/>
<keyword evidence="2 14" id="KW-0808">Transferase</keyword>
<evidence type="ECO:0000256" key="6">
    <source>
        <dbReference type="ARBA" id="ARBA00055169"/>
    </source>
</evidence>
<dbReference type="AlphaFoldDB" id="A0A1H6IN71"/>
<keyword evidence="14" id="KW-0548">Nucleotidyltransferase</keyword>
<comment type="subunit">
    <text evidence="7">Homodimer. Forms a stable heterotetrameric complex of 2 MoeB and 2 MoaD during adenylation of MoaD.</text>
</comment>
<dbReference type="InterPro" id="IPR036873">
    <property type="entry name" value="Rhodanese-like_dom_sf"/>
</dbReference>
<evidence type="ECO:0000256" key="11">
    <source>
        <dbReference type="ARBA" id="ARBA00075328"/>
    </source>
</evidence>
<gene>
    <name evidence="14" type="ORF">SAMN05421593_4512</name>
</gene>
<evidence type="ECO:0000259" key="13">
    <source>
        <dbReference type="PROSITE" id="PS50206"/>
    </source>
</evidence>